<feature type="compositionally biased region" description="Basic and acidic residues" evidence="1">
    <location>
        <begin position="8"/>
        <end position="21"/>
    </location>
</feature>
<dbReference type="AlphaFoldDB" id="A0A2J8LSP2"/>
<feature type="compositionally biased region" description="Polar residues" evidence="1">
    <location>
        <begin position="31"/>
        <end position="43"/>
    </location>
</feature>
<dbReference type="InterPro" id="IPR036236">
    <property type="entry name" value="Znf_C2H2_sf"/>
</dbReference>
<organism evidence="2 3">
    <name type="scientific">Pan troglodytes</name>
    <name type="common">Chimpanzee</name>
    <dbReference type="NCBI Taxonomy" id="9598"/>
    <lineage>
        <taxon>Eukaryota</taxon>
        <taxon>Metazoa</taxon>
        <taxon>Chordata</taxon>
        <taxon>Craniata</taxon>
        <taxon>Vertebrata</taxon>
        <taxon>Euteleostomi</taxon>
        <taxon>Mammalia</taxon>
        <taxon>Eutheria</taxon>
        <taxon>Euarchontoglires</taxon>
        <taxon>Primates</taxon>
        <taxon>Haplorrhini</taxon>
        <taxon>Catarrhini</taxon>
        <taxon>Hominidae</taxon>
        <taxon>Pan</taxon>
    </lineage>
</organism>
<evidence type="ECO:0000313" key="2">
    <source>
        <dbReference type="EMBL" id="PNI50259.1"/>
    </source>
</evidence>
<dbReference type="Proteomes" id="UP000236370">
    <property type="component" value="Unassembled WGS sequence"/>
</dbReference>
<evidence type="ECO:0000256" key="1">
    <source>
        <dbReference type="SAM" id="MobiDB-lite"/>
    </source>
</evidence>
<evidence type="ECO:0000313" key="3">
    <source>
        <dbReference type="Proteomes" id="UP000236370"/>
    </source>
</evidence>
<comment type="caution">
    <text evidence="2">The sequence shown here is derived from an EMBL/GenBank/DDBJ whole genome shotgun (WGS) entry which is preliminary data.</text>
</comment>
<dbReference type="SUPFAM" id="SSF57667">
    <property type="entry name" value="beta-beta-alpha zinc fingers"/>
    <property type="match status" value="1"/>
</dbReference>
<feature type="non-terminal residue" evidence="2">
    <location>
        <position position="58"/>
    </location>
</feature>
<gene>
    <name evidence="2" type="ORF">CK820_G0026019</name>
</gene>
<accession>A0A2J8LSP2</accession>
<proteinExistence type="predicted"/>
<name>A0A2J8LSP2_PANTR</name>
<feature type="non-terminal residue" evidence="2">
    <location>
        <position position="1"/>
    </location>
</feature>
<sequence>LRAHAGHKRSECGGEWRETPRKQKQHGKASISPSSGARRTVTPTRKRPYECKVCGKAF</sequence>
<feature type="region of interest" description="Disordered" evidence="1">
    <location>
        <begin position="1"/>
        <end position="46"/>
    </location>
</feature>
<reference evidence="2 3" key="1">
    <citation type="submission" date="2017-12" db="EMBL/GenBank/DDBJ databases">
        <title>High-resolution comparative analysis of great ape genomes.</title>
        <authorList>
            <person name="Pollen A."/>
            <person name="Hastie A."/>
            <person name="Hormozdiari F."/>
            <person name="Dougherty M."/>
            <person name="Liu R."/>
            <person name="Chaisson M."/>
            <person name="Hoppe E."/>
            <person name="Hill C."/>
            <person name="Pang A."/>
            <person name="Hillier L."/>
            <person name="Baker C."/>
            <person name="Armstrong J."/>
            <person name="Shendure J."/>
            <person name="Paten B."/>
            <person name="Wilson R."/>
            <person name="Chao H."/>
            <person name="Schneider V."/>
            <person name="Ventura M."/>
            <person name="Kronenberg Z."/>
            <person name="Murali S."/>
            <person name="Gordon D."/>
            <person name="Cantsilieris S."/>
            <person name="Munson K."/>
            <person name="Nelson B."/>
            <person name="Raja A."/>
            <person name="Underwood J."/>
            <person name="Diekhans M."/>
            <person name="Fiddes I."/>
            <person name="Haussler D."/>
            <person name="Eichler E."/>
        </authorList>
    </citation>
    <scope>NUCLEOTIDE SEQUENCE [LARGE SCALE GENOMIC DNA]</scope>
    <source>
        <strain evidence="2">Yerkes chimp pedigree #C0471</strain>
    </source>
</reference>
<dbReference type="EMBL" id="NBAG03000278">
    <property type="protein sequence ID" value="PNI50259.1"/>
    <property type="molecule type" value="Genomic_DNA"/>
</dbReference>
<protein>
    <submittedName>
        <fullName evidence="2">ZNF101 isoform 8</fullName>
    </submittedName>
</protein>